<organism evidence="2 3">
    <name type="scientific">Candidatus Phytoplasma australasiaticum subsp. australasiaticum</name>
    <dbReference type="NCBI Taxonomy" id="2832407"/>
    <lineage>
        <taxon>Bacteria</taxon>
        <taxon>Bacillati</taxon>
        <taxon>Mycoplasmatota</taxon>
        <taxon>Mollicutes</taxon>
        <taxon>Acholeplasmatales</taxon>
        <taxon>Acholeplasmataceae</taxon>
        <taxon>Candidatus Phytoplasma</taxon>
        <taxon>16SrII (Peanut WB group)</taxon>
        <taxon>Candidatus Phytoplasma australasiaticum</taxon>
    </lineage>
</organism>
<dbReference type="RefSeq" id="WP_213680426.1">
    <property type="nucleotide sequence ID" value="NZ_JALQCT010000004.1"/>
</dbReference>
<evidence type="ECO:0000256" key="1">
    <source>
        <dbReference type="SAM" id="Phobius"/>
    </source>
</evidence>
<dbReference type="GeneID" id="93018456"/>
<sequence>MNSKIFFFKIKNNNKFLFFKFVLLVLLILLVVNINLLFVNAMDKELDSLETIELTTFLNKSEIKNFPNLKPFASDKNIDETEISTLTKNDKSEAEISLLSHDKCLPNQYFLLSCKHDLGSFFSKRMRLFYALKNVKTVPCASFFEWFNFKQILFGAFDANISKINCLFKCLNLSGIKEEFIDDKYEKVSLVAVDFYRLLKKNPNLGFFYFPSEDLDKIISANISFCNCQVKGYSVLELIHEIINLRDEKFDADDFQKHLLNYIRHLLEISKSKDSEESIKISVNNLLEQINNLKDIDELDRNLLFNLLLSFSSIFIPNNFEVNYSINTKKVKPLYEMNLNIECNPEHKTLGFLLKLEHDQKLNEFYLTFNEIFQNENNIEQFKFIDKLLILRTNYDTKNCYNSFFHHLDISVLYKKTFEIQKKAFFNARLT</sequence>
<reference evidence="2 3" key="1">
    <citation type="journal article" date="2023" name="Int. J. Syst. Evol. Microbiol.">
        <title>The observation of taxonomic boundaries for the 16SrII and 16SrXXV phytoplasmas using genome-based delimitation.</title>
        <authorList>
            <person name="Rodrigues Jardim B."/>
            <person name="Tran-Nguyen L.T.T."/>
            <person name="Gambley C."/>
            <person name="Al-Sadi A.M."/>
            <person name="Al-Subhi A.M."/>
            <person name="Foissac X."/>
            <person name="Salar P."/>
            <person name="Cai H."/>
            <person name="Yang J.Y."/>
            <person name="Davis R."/>
            <person name="Jones L."/>
            <person name="Rodoni B."/>
            <person name="Constable F.E."/>
        </authorList>
    </citation>
    <scope>NUCLEOTIDE SEQUENCE [LARGE SCALE GENOMIC DNA]</scope>
    <source>
        <strain evidence="2">BAWM-OMN-P26</strain>
    </source>
</reference>
<evidence type="ECO:0000313" key="3">
    <source>
        <dbReference type="Proteomes" id="UP001170651"/>
    </source>
</evidence>
<protein>
    <submittedName>
        <fullName evidence="2">Uncharacterized protein</fullName>
    </submittedName>
</protein>
<keyword evidence="1" id="KW-1133">Transmembrane helix</keyword>
<evidence type="ECO:0000313" key="2">
    <source>
        <dbReference type="EMBL" id="MDO8054465.1"/>
    </source>
</evidence>
<dbReference type="AlphaFoldDB" id="A0A9K3WSH9"/>
<proteinExistence type="predicted"/>
<name>A0A9K3WSH9_9MOLU</name>
<feature type="transmembrane region" description="Helical" evidence="1">
    <location>
        <begin position="21"/>
        <end position="42"/>
    </location>
</feature>
<keyword evidence="3" id="KW-1185">Reference proteome</keyword>
<dbReference type="EMBL" id="JAOSIW010000006">
    <property type="protein sequence ID" value="MDO8054465.1"/>
    <property type="molecule type" value="Genomic_DNA"/>
</dbReference>
<comment type="caution">
    <text evidence="2">The sequence shown here is derived from an EMBL/GenBank/DDBJ whole genome shotgun (WGS) entry which is preliminary data.</text>
</comment>
<gene>
    <name evidence="2" type="ORF">OC696_01095</name>
</gene>
<accession>A0A9K3WSH9</accession>
<dbReference type="Proteomes" id="UP001170651">
    <property type="component" value="Unassembled WGS sequence"/>
</dbReference>
<keyword evidence="1" id="KW-0812">Transmembrane</keyword>
<keyword evidence="1" id="KW-0472">Membrane</keyword>